<dbReference type="EC" id="3.4.11.18" evidence="6 7"/>
<evidence type="ECO:0000256" key="7">
    <source>
        <dbReference type="RuleBase" id="RU003653"/>
    </source>
</evidence>
<proteinExistence type="inferred from homology"/>
<organism evidence="9 10">
    <name type="scientific">candidate division WWE3 bacterium</name>
    <dbReference type="NCBI Taxonomy" id="2053526"/>
    <lineage>
        <taxon>Bacteria</taxon>
        <taxon>Katanobacteria</taxon>
    </lineage>
</organism>
<feature type="binding site" evidence="6">
    <location>
        <position position="240"/>
    </location>
    <ligand>
        <name>a divalent metal cation</name>
        <dbReference type="ChEBI" id="CHEBI:60240"/>
        <label>1</label>
    </ligand>
</feature>
<comment type="function">
    <text evidence="1 6">Removes the N-terminal methionine from nascent proteins. The N-terminal methionine is often cleaved when the second residue in the primary sequence is small and uncharged (Met-Ala-, Cys, Gly, Pro, Ser, Thr, or Val). Requires deformylation of the N(alpha)-formylated initiator methionine before it can be hydrolyzed.</text>
</comment>
<dbReference type="Gene3D" id="3.90.230.10">
    <property type="entry name" value="Creatinase/methionine aminopeptidase superfamily"/>
    <property type="match status" value="1"/>
</dbReference>
<keyword evidence="2 6" id="KW-0031">Aminopeptidase</keyword>
<keyword evidence="4 6" id="KW-0479">Metal-binding</keyword>
<dbReference type="Pfam" id="PF00557">
    <property type="entry name" value="Peptidase_M24"/>
    <property type="match status" value="1"/>
</dbReference>
<dbReference type="PANTHER" id="PTHR43330:SF27">
    <property type="entry name" value="METHIONINE AMINOPEPTIDASE"/>
    <property type="match status" value="1"/>
</dbReference>
<sequence>MSLIKTPEEIEKLKEGGKILSTILREIRSMCIAGVSTADMDMLARKRMEEAGGMPSFLGYRISPDDTPYSGALCVSMNDEVVHGLAHPGRSISDGDIVGLDIGFWYKGLCTDMATTVVVGDVLEKEQELVHDTRESLVRALGAVKHGGMVSDIGAAVEDYLAPKGYGIVRDLVGHGVGHAVHEDPAIPNYREPSAPRVRLQTGMVIAIEPMVTLGGWRIRQKDDGWTIVTADGSKAAHFEVTVAVTDDGYDLVTPWPDQAGD</sequence>
<comment type="subunit">
    <text evidence="6">Monomer.</text>
</comment>
<comment type="similarity">
    <text evidence="6">Belongs to the peptidase M24A family. Methionine aminopeptidase type 1 subfamily.</text>
</comment>
<keyword evidence="5 6" id="KW-0378">Hydrolase</keyword>
<dbReference type="EMBL" id="JABTTY010000001">
    <property type="protein sequence ID" value="MBE7525032.1"/>
    <property type="molecule type" value="Genomic_DNA"/>
</dbReference>
<dbReference type="SUPFAM" id="SSF55920">
    <property type="entry name" value="Creatinase/aminopeptidase"/>
    <property type="match status" value="1"/>
</dbReference>
<keyword evidence="3 6" id="KW-0645">Protease</keyword>
<dbReference type="CDD" id="cd01086">
    <property type="entry name" value="MetAP1"/>
    <property type="match status" value="1"/>
</dbReference>
<evidence type="ECO:0000313" key="10">
    <source>
        <dbReference type="Proteomes" id="UP000710385"/>
    </source>
</evidence>
<name>A0A928TRN0_UNCKA</name>
<dbReference type="GO" id="GO:0046872">
    <property type="term" value="F:metal ion binding"/>
    <property type="evidence" value="ECO:0007669"/>
    <property type="project" value="UniProtKB-UniRule"/>
</dbReference>
<protein>
    <recommendedName>
        <fullName evidence="6 7">Methionine aminopeptidase</fullName>
        <shortName evidence="6">MAP</shortName>
        <shortName evidence="6">MetAP</shortName>
        <ecNumber evidence="6 7">3.4.11.18</ecNumber>
    </recommendedName>
    <alternativeName>
        <fullName evidence="6">Peptidase M</fullName>
    </alternativeName>
</protein>
<dbReference type="GO" id="GO:0006508">
    <property type="term" value="P:proteolysis"/>
    <property type="evidence" value="ECO:0007669"/>
    <property type="project" value="UniProtKB-KW"/>
</dbReference>
<comment type="catalytic activity">
    <reaction evidence="6 7">
        <text>Release of N-terminal amino acids, preferentially methionine, from peptides and arylamides.</text>
        <dbReference type="EC" id="3.4.11.18"/>
    </reaction>
</comment>
<dbReference type="NCBIfam" id="TIGR00500">
    <property type="entry name" value="met_pdase_I"/>
    <property type="match status" value="1"/>
</dbReference>
<dbReference type="HAMAP" id="MF_01974">
    <property type="entry name" value="MetAP_1"/>
    <property type="match status" value="1"/>
</dbReference>
<evidence type="ECO:0000256" key="1">
    <source>
        <dbReference type="ARBA" id="ARBA00002521"/>
    </source>
</evidence>
<feature type="binding site" evidence="6">
    <location>
        <position position="175"/>
    </location>
    <ligand>
        <name>a divalent metal cation</name>
        <dbReference type="ChEBI" id="CHEBI:60240"/>
        <label>2</label>
        <note>catalytic</note>
    </ligand>
</feature>
<evidence type="ECO:0000256" key="2">
    <source>
        <dbReference type="ARBA" id="ARBA00022438"/>
    </source>
</evidence>
<dbReference type="Proteomes" id="UP000710385">
    <property type="component" value="Unassembled WGS sequence"/>
</dbReference>
<feature type="binding site" evidence="6">
    <location>
        <position position="112"/>
    </location>
    <ligand>
        <name>a divalent metal cation</name>
        <dbReference type="ChEBI" id="CHEBI:60240"/>
        <label>1</label>
    </ligand>
</feature>
<dbReference type="GO" id="GO:0005829">
    <property type="term" value="C:cytosol"/>
    <property type="evidence" value="ECO:0007669"/>
    <property type="project" value="TreeGrafter"/>
</dbReference>
<dbReference type="GO" id="GO:0070006">
    <property type="term" value="F:metalloaminopeptidase activity"/>
    <property type="evidence" value="ECO:0007669"/>
    <property type="project" value="UniProtKB-UniRule"/>
</dbReference>
<feature type="binding site" evidence="6">
    <location>
        <position position="83"/>
    </location>
    <ligand>
        <name>substrate</name>
    </ligand>
</feature>
<dbReference type="AlphaFoldDB" id="A0A928TRN0"/>
<evidence type="ECO:0000256" key="5">
    <source>
        <dbReference type="ARBA" id="ARBA00022801"/>
    </source>
</evidence>
<dbReference type="PANTHER" id="PTHR43330">
    <property type="entry name" value="METHIONINE AMINOPEPTIDASE"/>
    <property type="match status" value="1"/>
</dbReference>
<evidence type="ECO:0000259" key="8">
    <source>
        <dbReference type="Pfam" id="PF00557"/>
    </source>
</evidence>
<reference evidence="9" key="1">
    <citation type="submission" date="2020-05" db="EMBL/GenBank/DDBJ databases">
        <title>High-Quality Genomes of Partial-Nitritation/Anammox System by Hierarchical Clustering Based Hybrid Assembly.</title>
        <authorList>
            <person name="Liu L."/>
            <person name="Wang Y."/>
            <person name="Che Y."/>
            <person name="Chen Y."/>
            <person name="Xia Y."/>
            <person name="Luo R."/>
            <person name="Cheng S.H."/>
            <person name="Zheng C."/>
            <person name="Zhang T."/>
        </authorList>
    </citation>
    <scope>NUCLEOTIDE SEQUENCE</scope>
    <source>
        <strain evidence="9">H1_PAT1</strain>
    </source>
</reference>
<feature type="binding site" evidence="6">
    <location>
        <position position="240"/>
    </location>
    <ligand>
        <name>a divalent metal cation</name>
        <dbReference type="ChEBI" id="CHEBI:60240"/>
        <label>2</label>
        <note>catalytic</note>
    </ligand>
</feature>
<comment type="caution">
    <text evidence="9">The sequence shown here is derived from an EMBL/GenBank/DDBJ whole genome shotgun (WGS) entry which is preliminary data.</text>
</comment>
<feature type="binding site" evidence="6">
    <location>
        <position position="112"/>
    </location>
    <ligand>
        <name>a divalent metal cation</name>
        <dbReference type="ChEBI" id="CHEBI:60240"/>
        <label>2</label>
        <note>catalytic</note>
    </ligand>
</feature>
<feature type="binding site" evidence="6">
    <location>
        <position position="182"/>
    </location>
    <ligand>
        <name>substrate</name>
    </ligand>
</feature>
<evidence type="ECO:0000256" key="4">
    <source>
        <dbReference type="ARBA" id="ARBA00022723"/>
    </source>
</evidence>
<dbReference type="InterPro" id="IPR001714">
    <property type="entry name" value="Pept_M24_MAP"/>
</dbReference>
<evidence type="ECO:0000256" key="6">
    <source>
        <dbReference type="HAMAP-Rule" id="MF_01974"/>
    </source>
</evidence>
<dbReference type="PRINTS" id="PR00599">
    <property type="entry name" value="MAPEPTIDASE"/>
</dbReference>
<evidence type="ECO:0000313" key="9">
    <source>
        <dbReference type="EMBL" id="MBE7525032.1"/>
    </source>
</evidence>
<dbReference type="InterPro" id="IPR002467">
    <property type="entry name" value="Pept_M24A_MAP1"/>
</dbReference>
<dbReference type="InterPro" id="IPR000994">
    <property type="entry name" value="Pept_M24"/>
</dbReference>
<gene>
    <name evidence="6 9" type="primary">map</name>
    <name evidence="9" type="ORF">HS096_01385</name>
</gene>
<dbReference type="GO" id="GO:0004239">
    <property type="term" value="F:initiator methionyl aminopeptidase activity"/>
    <property type="evidence" value="ECO:0007669"/>
    <property type="project" value="UniProtKB-UniRule"/>
</dbReference>
<feature type="binding site" evidence="6">
    <location>
        <position position="209"/>
    </location>
    <ligand>
        <name>a divalent metal cation</name>
        <dbReference type="ChEBI" id="CHEBI:60240"/>
        <label>2</label>
        <note>catalytic</note>
    </ligand>
</feature>
<feature type="domain" description="Peptidase M24" evidence="8">
    <location>
        <begin position="11"/>
        <end position="247"/>
    </location>
</feature>
<evidence type="ECO:0000256" key="3">
    <source>
        <dbReference type="ARBA" id="ARBA00022670"/>
    </source>
</evidence>
<dbReference type="InterPro" id="IPR036005">
    <property type="entry name" value="Creatinase/aminopeptidase-like"/>
</dbReference>
<comment type="cofactor">
    <cofactor evidence="6">
        <name>Co(2+)</name>
        <dbReference type="ChEBI" id="CHEBI:48828"/>
    </cofactor>
    <cofactor evidence="6">
        <name>Zn(2+)</name>
        <dbReference type="ChEBI" id="CHEBI:29105"/>
    </cofactor>
    <cofactor evidence="6">
        <name>Mn(2+)</name>
        <dbReference type="ChEBI" id="CHEBI:29035"/>
    </cofactor>
    <cofactor evidence="6">
        <name>Fe(2+)</name>
        <dbReference type="ChEBI" id="CHEBI:29033"/>
    </cofactor>
    <text evidence="6">Binds 2 divalent metal cations per subunit. Has a high-affinity and a low affinity metal-binding site. The true nature of the physiological cofactor is under debate. The enzyme is active with cobalt, zinc, manganese or divalent iron ions. Most likely, methionine aminopeptidases function as mononuclear Fe(2+)-metalloproteases under physiological conditions, and the catalytically relevant metal-binding site has been assigned to the histidine-containing high-affinity site.</text>
</comment>
<feature type="binding site" evidence="6">
    <location>
        <position position="101"/>
    </location>
    <ligand>
        <name>a divalent metal cation</name>
        <dbReference type="ChEBI" id="CHEBI:60240"/>
        <label>1</label>
    </ligand>
</feature>
<accession>A0A928TRN0</accession>